<name>A0A4C1UQY4_EUMVA</name>
<comment type="caution">
    <text evidence="1">The sequence shown here is derived from an EMBL/GenBank/DDBJ whole genome shotgun (WGS) entry which is preliminary data.</text>
</comment>
<dbReference type="Proteomes" id="UP000299102">
    <property type="component" value="Unassembled WGS sequence"/>
</dbReference>
<proteinExistence type="predicted"/>
<gene>
    <name evidence="1" type="ORF">EVAR_24559_1</name>
</gene>
<protein>
    <submittedName>
        <fullName evidence="1">Uncharacterized protein</fullName>
    </submittedName>
</protein>
<dbReference type="EMBL" id="BGZK01000212">
    <property type="protein sequence ID" value="GBP28883.1"/>
    <property type="molecule type" value="Genomic_DNA"/>
</dbReference>
<reference evidence="1 2" key="1">
    <citation type="journal article" date="2019" name="Commun. Biol.">
        <title>The bagworm genome reveals a unique fibroin gene that provides high tensile strength.</title>
        <authorList>
            <person name="Kono N."/>
            <person name="Nakamura H."/>
            <person name="Ohtoshi R."/>
            <person name="Tomita M."/>
            <person name="Numata K."/>
            <person name="Arakawa K."/>
        </authorList>
    </citation>
    <scope>NUCLEOTIDE SEQUENCE [LARGE SCALE GENOMIC DNA]</scope>
</reference>
<organism evidence="1 2">
    <name type="scientific">Eumeta variegata</name>
    <name type="common">Bagworm moth</name>
    <name type="synonym">Eumeta japonica</name>
    <dbReference type="NCBI Taxonomy" id="151549"/>
    <lineage>
        <taxon>Eukaryota</taxon>
        <taxon>Metazoa</taxon>
        <taxon>Ecdysozoa</taxon>
        <taxon>Arthropoda</taxon>
        <taxon>Hexapoda</taxon>
        <taxon>Insecta</taxon>
        <taxon>Pterygota</taxon>
        <taxon>Neoptera</taxon>
        <taxon>Endopterygota</taxon>
        <taxon>Lepidoptera</taxon>
        <taxon>Glossata</taxon>
        <taxon>Ditrysia</taxon>
        <taxon>Tineoidea</taxon>
        <taxon>Psychidae</taxon>
        <taxon>Oiketicinae</taxon>
        <taxon>Eumeta</taxon>
    </lineage>
</organism>
<sequence>METNPGGPGHNHHLRVPTSDRVIKTHVITVNTSGVFLLPGKLYRQALNPRIGPATPRHATQCRSQLSTFVRRFIPSVNPISRHGVGANSENVAISCNQLCERMERVGSLGRAEKSRADPTVSPDCVTRAFHCDVIVQNR</sequence>
<evidence type="ECO:0000313" key="1">
    <source>
        <dbReference type="EMBL" id="GBP28883.1"/>
    </source>
</evidence>
<dbReference type="AlphaFoldDB" id="A0A4C1UQY4"/>
<accession>A0A4C1UQY4</accession>
<keyword evidence="2" id="KW-1185">Reference proteome</keyword>
<evidence type="ECO:0000313" key="2">
    <source>
        <dbReference type="Proteomes" id="UP000299102"/>
    </source>
</evidence>